<feature type="domain" description="O-antigen ligase-related" evidence="6">
    <location>
        <begin position="217"/>
        <end position="360"/>
    </location>
</feature>
<dbReference type="SUPFAM" id="SSF48452">
    <property type="entry name" value="TPR-like"/>
    <property type="match status" value="2"/>
</dbReference>
<feature type="transmembrane region" description="Helical" evidence="5">
    <location>
        <begin position="381"/>
        <end position="400"/>
    </location>
</feature>
<evidence type="ECO:0000256" key="1">
    <source>
        <dbReference type="ARBA" id="ARBA00004141"/>
    </source>
</evidence>
<evidence type="ECO:0000313" key="8">
    <source>
        <dbReference type="Proteomes" id="UP001225316"/>
    </source>
</evidence>
<keyword evidence="7" id="KW-0436">Ligase</keyword>
<reference evidence="7 8" key="1">
    <citation type="submission" date="2023-04" db="EMBL/GenBank/DDBJ databases">
        <title>A novel bacteria isolated from coastal sediment.</title>
        <authorList>
            <person name="Liu X.-J."/>
            <person name="Du Z.-J."/>
        </authorList>
    </citation>
    <scope>NUCLEOTIDE SEQUENCE [LARGE SCALE GENOMIC DNA]</scope>
    <source>
        <strain evidence="7 8">SDUM461003</strain>
    </source>
</reference>
<feature type="transmembrane region" description="Helical" evidence="5">
    <location>
        <begin position="110"/>
        <end position="129"/>
    </location>
</feature>
<feature type="transmembrane region" description="Helical" evidence="5">
    <location>
        <begin position="346"/>
        <end position="369"/>
    </location>
</feature>
<proteinExistence type="predicted"/>
<dbReference type="InterPro" id="IPR051533">
    <property type="entry name" value="WaaL-like"/>
</dbReference>
<dbReference type="Pfam" id="PF04932">
    <property type="entry name" value="Wzy_C"/>
    <property type="match status" value="1"/>
</dbReference>
<accession>A0ABU1B0K8</accession>
<dbReference type="Proteomes" id="UP001225316">
    <property type="component" value="Unassembled WGS sequence"/>
</dbReference>
<feature type="transmembrane region" description="Helical" evidence="5">
    <location>
        <begin position="257"/>
        <end position="274"/>
    </location>
</feature>
<dbReference type="GO" id="GO:0016874">
    <property type="term" value="F:ligase activity"/>
    <property type="evidence" value="ECO:0007669"/>
    <property type="project" value="UniProtKB-KW"/>
</dbReference>
<keyword evidence="2 5" id="KW-0812">Transmembrane</keyword>
<keyword evidence="4 5" id="KW-0472">Membrane</keyword>
<feature type="transmembrane region" description="Helical" evidence="5">
    <location>
        <begin position="406"/>
        <end position="423"/>
    </location>
</feature>
<evidence type="ECO:0000256" key="3">
    <source>
        <dbReference type="ARBA" id="ARBA00022989"/>
    </source>
</evidence>
<feature type="transmembrane region" description="Helical" evidence="5">
    <location>
        <begin position="308"/>
        <end position="326"/>
    </location>
</feature>
<dbReference type="InterPro" id="IPR011990">
    <property type="entry name" value="TPR-like_helical_dom_sf"/>
</dbReference>
<dbReference type="PANTHER" id="PTHR37422">
    <property type="entry name" value="TEICHURONIC ACID BIOSYNTHESIS PROTEIN TUAE"/>
    <property type="match status" value="1"/>
</dbReference>
<feature type="transmembrane region" description="Helical" evidence="5">
    <location>
        <begin position="141"/>
        <end position="159"/>
    </location>
</feature>
<feature type="transmembrane region" description="Helical" evidence="5">
    <location>
        <begin position="179"/>
        <end position="200"/>
    </location>
</feature>
<evidence type="ECO:0000259" key="6">
    <source>
        <dbReference type="Pfam" id="PF04932"/>
    </source>
</evidence>
<name>A0ABU1B0K8_9BACT</name>
<dbReference type="InterPro" id="IPR007016">
    <property type="entry name" value="O-antigen_ligase-rel_domated"/>
</dbReference>
<dbReference type="Gene3D" id="1.25.40.10">
    <property type="entry name" value="Tetratricopeptide repeat domain"/>
    <property type="match status" value="1"/>
</dbReference>
<dbReference type="RefSeq" id="WP_308951698.1">
    <property type="nucleotide sequence ID" value="NZ_JARXHW010000046.1"/>
</dbReference>
<feature type="transmembrane region" description="Helical" evidence="5">
    <location>
        <begin position="435"/>
        <end position="456"/>
    </location>
</feature>
<evidence type="ECO:0000256" key="5">
    <source>
        <dbReference type="SAM" id="Phobius"/>
    </source>
</evidence>
<evidence type="ECO:0000313" key="7">
    <source>
        <dbReference type="EMBL" id="MDQ8208955.1"/>
    </source>
</evidence>
<protein>
    <submittedName>
        <fullName evidence="7">O-antigen ligase family protein</fullName>
    </submittedName>
</protein>
<comment type="caution">
    <text evidence="7">The sequence shown here is derived from an EMBL/GenBank/DDBJ whole genome shotgun (WGS) entry which is preliminary data.</text>
</comment>
<evidence type="ECO:0000256" key="4">
    <source>
        <dbReference type="ARBA" id="ARBA00023136"/>
    </source>
</evidence>
<keyword evidence="8" id="KW-1185">Reference proteome</keyword>
<feature type="transmembrane region" description="Helical" evidence="5">
    <location>
        <begin position="36"/>
        <end position="53"/>
    </location>
</feature>
<feature type="transmembrane region" description="Helical" evidence="5">
    <location>
        <begin position="65"/>
        <end position="84"/>
    </location>
</feature>
<dbReference type="PANTHER" id="PTHR37422:SF13">
    <property type="entry name" value="LIPOPOLYSACCHARIDE BIOSYNTHESIS PROTEIN PA4999-RELATED"/>
    <property type="match status" value="1"/>
</dbReference>
<keyword evidence="3 5" id="KW-1133">Transmembrane helix</keyword>
<feature type="transmembrane region" description="Helical" evidence="5">
    <location>
        <begin position="212"/>
        <end position="245"/>
    </location>
</feature>
<sequence length="805" mass="89445">MIRLPKPPGPPPAFKLFLGAFLGVMLLVLFGGGHNAVALGFALLLPGIALLFKTPTQGLGKLGDFGFIGFLVCLLLAFVPQFYWPSPEWRVGAVESFGIDLPASLSVQPWVSFESWLLTLAAFAWLYAALQWRVNLAGREWLYLGLSVLVSGLAALYLWGNMMGAHYPAAREADVFSFFQSPSVTSSFLALAGIATFIYATEGIRSSRLMPLIGVPASVLCFAGLLSAGACMGLLFYFFGIALWFVCSLRSLTLPRSFKFGFPLVVLVFGFLLVKNDRSLQRMSEFVAADTQITDEFRLPLYADVADMILAAPVSGFGLGSFAAVFPQYREAAASFHVIDQPQSDLLLLAAEGGLLAVGCMLLFLWAYAKNCRGMMEGTSAGYRLLALITVLVFLLNGLVDTLSQQPGITYFAILFAVLALPARARPATHLPKLFWRATASLLILFGLLWLAAGLFNAPFYSGVKLAQAEQLAEARLAAQASDGVEMSEADAVEAVDAVDEWVAQRPLDWQAYSIRAQLTLKDLRDLEQAALDFQRARFAEPVLGVVSRIEARAWLPYQAERVVEAWRETLLRELEDKDEAYQSMLEQASQSVELQDRMARLSEVAPNYRAIFLSSLRGQALQQEMQRELAKDAGLAAYTVQLRTEIVENWIQYGDLDSAEAFLRAHGKSLANSWWLWSLLLKDQAQFQQAIDHIRENVEVPSVPEVKLEGLSMARLTREYAVDSSDVMKGTKLISIYLKEQQYERALSVLDRLLETPNAPLYIYYWRAECLYQLQDYIESWYSFEKFLEQMWGRAEAGPAASRS</sequence>
<organism evidence="7 8">
    <name type="scientific">Thalassobacterium maritimum</name>
    <dbReference type="NCBI Taxonomy" id="3041265"/>
    <lineage>
        <taxon>Bacteria</taxon>
        <taxon>Pseudomonadati</taxon>
        <taxon>Verrucomicrobiota</taxon>
        <taxon>Opitutia</taxon>
        <taxon>Puniceicoccales</taxon>
        <taxon>Coraliomargaritaceae</taxon>
        <taxon>Thalassobacterium</taxon>
    </lineage>
</organism>
<comment type="subcellular location">
    <subcellularLocation>
        <location evidence="1">Membrane</location>
        <topology evidence="1">Multi-pass membrane protein</topology>
    </subcellularLocation>
</comment>
<dbReference type="EMBL" id="JARXHW010000046">
    <property type="protein sequence ID" value="MDQ8208955.1"/>
    <property type="molecule type" value="Genomic_DNA"/>
</dbReference>
<gene>
    <name evidence="7" type="ORF">QEH52_15625</name>
</gene>
<evidence type="ECO:0000256" key="2">
    <source>
        <dbReference type="ARBA" id="ARBA00022692"/>
    </source>
</evidence>